<evidence type="ECO:0000313" key="3">
    <source>
        <dbReference type="Proteomes" id="UP000187412"/>
    </source>
</evidence>
<proteinExistence type="predicted"/>
<evidence type="ECO:0000256" key="1">
    <source>
        <dbReference type="SAM" id="Coils"/>
    </source>
</evidence>
<dbReference type="CDD" id="cd02440">
    <property type="entry name" value="AdoMet_MTases"/>
    <property type="match status" value="1"/>
</dbReference>
<evidence type="ECO:0008006" key="4">
    <source>
        <dbReference type="Google" id="ProtNLM"/>
    </source>
</evidence>
<dbReference type="Proteomes" id="UP000187412">
    <property type="component" value="Unassembled WGS sequence"/>
</dbReference>
<comment type="caution">
    <text evidence="2">The sequence shown here is derived from an EMBL/GenBank/DDBJ whole genome shotgun (WGS) entry which is preliminary data.</text>
</comment>
<organism evidence="2 3">
    <name type="scientific">Paenibacillus borealis</name>
    <dbReference type="NCBI Taxonomy" id="160799"/>
    <lineage>
        <taxon>Bacteria</taxon>
        <taxon>Bacillati</taxon>
        <taxon>Bacillota</taxon>
        <taxon>Bacilli</taxon>
        <taxon>Bacillales</taxon>
        <taxon>Paenibacillaceae</taxon>
        <taxon>Paenibacillus</taxon>
    </lineage>
</organism>
<name>A0ABX3H1T0_PAEBO</name>
<keyword evidence="1" id="KW-0175">Coiled coil</keyword>
<dbReference type="Pfam" id="PF13489">
    <property type="entry name" value="Methyltransf_23"/>
    <property type="match status" value="1"/>
</dbReference>
<dbReference type="EMBL" id="MPTB01000051">
    <property type="protein sequence ID" value="OMD40534.1"/>
    <property type="molecule type" value="Genomic_DNA"/>
</dbReference>
<reference evidence="2 3" key="1">
    <citation type="submission" date="2016-10" db="EMBL/GenBank/DDBJ databases">
        <title>Paenibacillus species isolates.</title>
        <authorList>
            <person name="Beno S.M."/>
        </authorList>
    </citation>
    <scope>NUCLEOTIDE SEQUENCE [LARGE SCALE GENOMIC DNA]</scope>
    <source>
        <strain evidence="2 3">FSL H7-0744</strain>
    </source>
</reference>
<dbReference type="Gene3D" id="3.40.50.150">
    <property type="entry name" value="Vaccinia Virus protein VP39"/>
    <property type="match status" value="1"/>
</dbReference>
<dbReference type="InterPro" id="IPR029063">
    <property type="entry name" value="SAM-dependent_MTases_sf"/>
</dbReference>
<feature type="coiled-coil region" evidence="1">
    <location>
        <begin position="382"/>
        <end position="455"/>
    </location>
</feature>
<sequence length="476" mass="54772">MMKYDFDLDLSSKNSVSLIISKIKDGSTVLEFGPAAGRMTRYLKEEKNCTVYIVEIDEDAAKKASKYAEECVIGNIEEFTWFDKFKHISFDHIVFADVLEHLYNPRLVLGKCVELLSESGTVVTSVPNVAHNSIIIDLLHNKFEYRKTGLLDDTHIRFFTYESLIDTVHSCNLEVNWEDAIVKSVGHTEFGNYFDGLPKGVAKFLKKRPSGDVYQFVLELKLQSAYPESSSKRSNIVTTGEYYFSQLYIDCGDGFTESQSIRIKTANNTECCCKFDTTGFENIKSLRLDPLNTNCLLKIKNISCIDMNNEEHIIDDFSSNADYISGDIYLFDNDDPQIIFNPVCTELKEVRIHFGIINYETENENWFLEILNEKNAQSEGLLNELSLIIDRLNVEIKEGQKQLELKEQDLIKESDAAKIEFSRLQDEIRSKDEALKSKMDELESADRQLRLLDNQLSKIYSSRPWKVYSRLFKKND</sequence>
<dbReference type="SUPFAM" id="SSF53335">
    <property type="entry name" value="S-adenosyl-L-methionine-dependent methyltransferases"/>
    <property type="match status" value="1"/>
</dbReference>
<keyword evidence="3" id="KW-1185">Reference proteome</keyword>
<dbReference type="RefSeq" id="WP_076113843.1">
    <property type="nucleotide sequence ID" value="NZ_MPTB01000051.1"/>
</dbReference>
<dbReference type="PANTHER" id="PTHR43861">
    <property type="entry name" value="TRANS-ACONITATE 2-METHYLTRANSFERASE-RELATED"/>
    <property type="match status" value="1"/>
</dbReference>
<protein>
    <recommendedName>
        <fullName evidence="4">Methyltransferase domain-containing protein</fullName>
    </recommendedName>
</protein>
<evidence type="ECO:0000313" key="2">
    <source>
        <dbReference type="EMBL" id="OMD40534.1"/>
    </source>
</evidence>
<gene>
    <name evidence="2" type="ORF">BSK56_28695</name>
</gene>
<accession>A0ABX3H1T0</accession>